<comment type="cofactor">
    <cofactor evidence="1">
        <name>pyridoxal 5'-phosphate</name>
        <dbReference type="ChEBI" id="CHEBI:597326"/>
    </cofactor>
</comment>
<name>K1SPV6_9ZZZZ</name>
<organism evidence="4">
    <name type="scientific">human gut metagenome</name>
    <dbReference type="NCBI Taxonomy" id="408170"/>
    <lineage>
        <taxon>unclassified sequences</taxon>
        <taxon>metagenomes</taxon>
        <taxon>organismal metagenomes</taxon>
    </lineage>
</organism>
<dbReference type="Pfam" id="PF00278">
    <property type="entry name" value="Orn_DAP_Arg_deC"/>
    <property type="match status" value="1"/>
</dbReference>
<comment type="caution">
    <text evidence="4">The sequence shown here is derived from an EMBL/GenBank/DDBJ whole genome shotgun (WGS) entry which is preliminary data.</text>
</comment>
<dbReference type="PANTHER" id="PTHR43727:SF2">
    <property type="entry name" value="GROUP IV DECARBOXYLASE"/>
    <property type="match status" value="1"/>
</dbReference>
<evidence type="ECO:0000256" key="1">
    <source>
        <dbReference type="ARBA" id="ARBA00001933"/>
    </source>
</evidence>
<dbReference type="GO" id="GO:0008836">
    <property type="term" value="F:diaminopimelate decarboxylase activity"/>
    <property type="evidence" value="ECO:0007669"/>
    <property type="project" value="TreeGrafter"/>
</dbReference>
<keyword evidence="2" id="KW-0663">Pyridoxal phosphate</keyword>
<gene>
    <name evidence="4" type="ORF">LEA_18456</name>
</gene>
<dbReference type="Gene3D" id="2.40.37.10">
    <property type="entry name" value="Lyase, Ornithine Decarboxylase, Chain A, domain 1"/>
    <property type="match status" value="1"/>
</dbReference>
<evidence type="ECO:0000259" key="3">
    <source>
        <dbReference type="Pfam" id="PF00278"/>
    </source>
</evidence>
<dbReference type="SUPFAM" id="SSF50621">
    <property type="entry name" value="Alanine racemase C-terminal domain-like"/>
    <property type="match status" value="1"/>
</dbReference>
<sequence>MEKVTIAGKCCESGDLIQEDAMIQEAAPGDTLAVFSTGAYNYSMSSNYNRIPKPPIVMVKAGSSRVIVKRETYDDLIKNDV</sequence>
<dbReference type="GO" id="GO:0009089">
    <property type="term" value="P:lysine biosynthetic process via diaminopimelate"/>
    <property type="evidence" value="ECO:0007669"/>
    <property type="project" value="TreeGrafter"/>
</dbReference>
<dbReference type="PANTHER" id="PTHR43727">
    <property type="entry name" value="DIAMINOPIMELATE DECARBOXYLASE"/>
    <property type="match status" value="1"/>
</dbReference>
<proteinExistence type="predicted"/>
<accession>K1SPV6</accession>
<dbReference type="InterPro" id="IPR022643">
    <property type="entry name" value="De-COase2_C"/>
</dbReference>
<evidence type="ECO:0000256" key="2">
    <source>
        <dbReference type="ARBA" id="ARBA00022898"/>
    </source>
</evidence>
<reference evidence="4" key="1">
    <citation type="journal article" date="2013" name="Environ. Microbiol.">
        <title>Microbiota from the distal guts of lean and obese adolescents exhibit partial functional redundancy besides clear differences in community structure.</title>
        <authorList>
            <person name="Ferrer M."/>
            <person name="Ruiz A."/>
            <person name="Lanza F."/>
            <person name="Haange S.B."/>
            <person name="Oberbach A."/>
            <person name="Till H."/>
            <person name="Bargiela R."/>
            <person name="Campoy C."/>
            <person name="Segura M.T."/>
            <person name="Richter M."/>
            <person name="von Bergen M."/>
            <person name="Seifert J."/>
            <person name="Suarez A."/>
        </authorList>
    </citation>
    <scope>NUCLEOTIDE SEQUENCE</scope>
</reference>
<protein>
    <submittedName>
        <fullName evidence="4">Diaminopimelate decarboxylase</fullName>
    </submittedName>
</protein>
<dbReference type="AlphaFoldDB" id="K1SPV6"/>
<feature type="domain" description="Orn/DAP/Arg decarboxylase 2 C-terminal" evidence="3">
    <location>
        <begin position="2"/>
        <end position="38"/>
    </location>
</feature>
<evidence type="ECO:0000313" key="4">
    <source>
        <dbReference type="EMBL" id="EKC49316.1"/>
    </source>
</evidence>
<dbReference type="InterPro" id="IPR009006">
    <property type="entry name" value="Ala_racemase/Decarboxylase_C"/>
</dbReference>
<dbReference type="EMBL" id="AJWY01012661">
    <property type="protein sequence ID" value="EKC49316.1"/>
    <property type="molecule type" value="Genomic_DNA"/>
</dbReference>